<dbReference type="Gene3D" id="3.40.50.720">
    <property type="entry name" value="NAD(P)-binding Rossmann-like Domain"/>
    <property type="match status" value="1"/>
</dbReference>
<dbReference type="Pfam" id="PF01370">
    <property type="entry name" value="Epimerase"/>
    <property type="match status" value="1"/>
</dbReference>
<dbReference type="InterPro" id="IPR036291">
    <property type="entry name" value="NAD(P)-bd_dom_sf"/>
</dbReference>
<comment type="similarity">
    <text evidence="2">Belongs to the NAD(P)-dependent epimerase/dehydratase family.</text>
</comment>
<evidence type="ECO:0000313" key="4">
    <source>
        <dbReference type="EMBL" id="RQT36240.1"/>
    </source>
</evidence>
<dbReference type="EMBL" id="QTQX01000002">
    <property type="protein sequence ID" value="RQT36240.1"/>
    <property type="molecule type" value="Genomic_DNA"/>
</dbReference>
<reference evidence="4 5" key="1">
    <citation type="submission" date="2018-08" db="EMBL/GenBank/DDBJ databases">
        <title>Comparative analysis of Burkholderia isolates from Puerto Rico.</title>
        <authorList>
            <person name="Hall C."/>
            <person name="Sahl J."/>
            <person name="Wagner D."/>
        </authorList>
    </citation>
    <scope>NUCLEOTIDE SEQUENCE [LARGE SCALE GENOMIC DNA]</scope>
    <source>
        <strain evidence="4 5">Bp9001</strain>
    </source>
</reference>
<comment type="pathway">
    <text evidence="1">Bacterial outer membrane biogenesis; LPS O-antigen biosynthesis.</text>
</comment>
<dbReference type="SUPFAM" id="SSF51735">
    <property type="entry name" value="NAD(P)-binding Rossmann-fold domains"/>
    <property type="match status" value="1"/>
</dbReference>
<dbReference type="Gene3D" id="3.90.25.10">
    <property type="entry name" value="UDP-galactose 4-epimerase, domain 1"/>
    <property type="match status" value="1"/>
</dbReference>
<dbReference type="PANTHER" id="PTHR43000">
    <property type="entry name" value="DTDP-D-GLUCOSE 4,6-DEHYDRATASE-RELATED"/>
    <property type="match status" value="1"/>
</dbReference>
<dbReference type="InterPro" id="IPR001509">
    <property type="entry name" value="Epimerase_deHydtase"/>
</dbReference>
<evidence type="ECO:0000259" key="3">
    <source>
        <dbReference type="Pfam" id="PF01370"/>
    </source>
</evidence>
<accession>A0A3N8RL83</accession>
<comment type="caution">
    <text evidence="4">The sequence shown here is derived from an EMBL/GenBank/DDBJ whole genome shotgun (WGS) entry which is preliminary data.</text>
</comment>
<dbReference type="Proteomes" id="UP000269271">
    <property type="component" value="Unassembled WGS sequence"/>
</dbReference>
<evidence type="ECO:0000313" key="5">
    <source>
        <dbReference type="Proteomes" id="UP000269271"/>
    </source>
</evidence>
<name>A0A3N8RL83_9BURK</name>
<gene>
    <name evidence="4" type="ORF">DF037_04295</name>
</gene>
<feature type="domain" description="NAD-dependent epimerase/dehydratase" evidence="3">
    <location>
        <begin position="4"/>
        <end position="227"/>
    </location>
</feature>
<evidence type="ECO:0000256" key="2">
    <source>
        <dbReference type="ARBA" id="ARBA00007637"/>
    </source>
</evidence>
<sequence>MAKVFVTGLDGFTGRYLAAELIRSGHQVCGIVRKSDSNAFGQAHVCDLLDRDALTQVLSSEMPDAVVHLAGIAFVQHGDAGAIYQTNVVGSRNLLDALQRSGCKPHAVLLASSANVYGNADREVIDEDTTPAPASDYAISKLAMEWVARMWEDKLPITIARPFNYTGVGQDDRFLLPKIVSHFRNRASRLELGNLNVVRDFSDVRTVASVYRRLIDGNFAGKTFNVCSGVGHSLQSVLAVMHELTGHDLEVAVNPEFVRKNEVHKLIGSCQALEHAIGPVHPIPLHDTLAWMLESASS</sequence>
<dbReference type="AlphaFoldDB" id="A0A3N8RL83"/>
<evidence type="ECO:0000256" key="1">
    <source>
        <dbReference type="ARBA" id="ARBA00005125"/>
    </source>
</evidence>
<dbReference type="RefSeq" id="WP_124616293.1">
    <property type="nucleotide sequence ID" value="NZ_JAPQZI010000030.1"/>
</dbReference>
<protein>
    <submittedName>
        <fullName evidence="4">NAD-dependent epimerase/dehydratase family protein</fullName>
    </submittedName>
</protein>
<proteinExistence type="inferred from homology"/>
<organism evidence="4 5">
    <name type="scientific">Burkholderia contaminans</name>
    <dbReference type="NCBI Taxonomy" id="488447"/>
    <lineage>
        <taxon>Bacteria</taxon>
        <taxon>Pseudomonadati</taxon>
        <taxon>Pseudomonadota</taxon>
        <taxon>Betaproteobacteria</taxon>
        <taxon>Burkholderiales</taxon>
        <taxon>Burkholderiaceae</taxon>
        <taxon>Burkholderia</taxon>
        <taxon>Burkholderia cepacia complex</taxon>
    </lineage>
</organism>